<keyword evidence="2" id="KW-1185">Reference proteome</keyword>
<dbReference type="EMBL" id="LVXG01000031">
    <property type="protein sequence ID" value="OQP45258.1"/>
    <property type="molecule type" value="Genomic_DNA"/>
</dbReference>
<protein>
    <submittedName>
        <fullName evidence="1">Uncharacterized protein</fullName>
    </submittedName>
</protein>
<organism evidence="1 2">
    <name type="scientific">Niastella yeongjuensis</name>
    <dbReference type="NCBI Taxonomy" id="354355"/>
    <lineage>
        <taxon>Bacteria</taxon>
        <taxon>Pseudomonadati</taxon>
        <taxon>Bacteroidota</taxon>
        <taxon>Chitinophagia</taxon>
        <taxon>Chitinophagales</taxon>
        <taxon>Chitinophagaceae</taxon>
        <taxon>Niastella</taxon>
    </lineage>
</organism>
<evidence type="ECO:0000313" key="1">
    <source>
        <dbReference type="EMBL" id="OQP45258.1"/>
    </source>
</evidence>
<reference evidence="2" key="1">
    <citation type="submission" date="2016-04" db="EMBL/GenBank/DDBJ databases">
        <authorList>
            <person name="Chen L."/>
            <person name="Zhuang W."/>
            <person name="Wang G."/>
        </authorList>
    </citation>
    <scope>NUCLEOTIDE SEQUENCE [LARGE SCALE GENOMIC DNA]</scope>
    <source>
        <strain evidence="2">17621</strain>
    </source>
</reference>
<name>A0A1V9EGJ6_9BACT</name>
<accession>A0A1V9EGJ6</accession>
<dbReference type="AlphaFoldDB" id="A0A1V9EGJ6"/>
<evidence type="ECO:0000313" key="2">
    <source>
        <dbReference type="Proteomes" id="UP000192610"/>
    </source>
</evidence>
<dbReference type="RefSeq" id="WP_081202340.1">
    <property type="nucleotide sequence ID" value="NZ_FOCZ01000004.1"/>
</dbReference>
<proteinExistence type="predicted"/>
<gene>
    <name evidence="1" type="ORF">A4H97_32590</name>
</gene>
<sequence length="275" mass="32882">MSEQLYFFKFDKEIARNKLSALINEDDSFSYKQYLSENPESEEKIQFNNVTNKIEENIELLSTEELWSLYSWFSERIEKLNTDIKYDYLDDRALEEMRNYGLDLFYDFPTTTSVRIFYDFLRDYDTLTDHWIEDTCGPDELNGLLNYIICYTGELTLFLNKYYYEWEDGCEENLKIEQLIHDINSTSNSYFHILALLEFENPLEHYNETMQLVPKLTEFRQANKDKSSYSLPTELYEIEKSVGKMLNVASLLHIASYIKEKIKNYNGKITRIHSF</sequence>
<dbReference type="OrthoDB" id="1270372at2"/>
<comment type="caution">
    <text evidence="1">The sequence shown here is derived from an EMBL/GenBank/DDBJ whole genome shotgun (WGS) entry which is preliminary data.</text>
</comment>
<dbReference type="Proteomes" id="UP000192610">
    <property type="component" value="Unassembled WGS sequence"/>
</dbReference>